<evidence type="ECO:0000313" key="3">
    <source>
        <dbReference type="Proteomes" id="UP000199705"/>
    </source>
</evidence>
<reference evidence="3" key="1">
    <citation type="submission" date="2016-10" db="EMBL/GenBank/DDBJ databases">
        <authorList>
            <person name="Varghese N."/>
            <person name="Submissions S."/>
        </authorList>
    </citation>
    <scope>NUCLEOTIDE SEQUENCE [LARGE SCALE GENOMIC DNA]</scope>
    <source>
        <strain evidence="3">Gh-67</strain>
    </source>
</reference>
<organism evidence="2 3">
    <name type="scientific">Mucilaginibacter gossypii</name>
    <dbReference type="NCBI Taxonomy" id="551996"/>
    <lineage>
        <taxon>Bacteria</taxon>
        <taxon>Pseudomonadati</taxon>
        <taxon>Bacteroidota</taxon>
        <taxon>Sphingobacteriia</taxon>
        <taxon>Sphingobacteriales</taxon>
        <taxon>Sphingobacteriaceae</taxon>
        <taxon>Mucilaginibacter</taxon>
    </lineage>
</organism>
<dbReference type="InterPro" id="IPR001199">
    <property type="entry name" value="Cyt_B5-like_heme/steroid-bd"/>
</dbReference>
<protein>
    <submittedName>
        <fullName evidence="2">Predicted heme/steroid binding protein</fullName>
    </submittedName>
</protein>
<sequence>MSELPIYNKSQLALRNGQDKPRIWVAYKGDIYDVTESRLWRNGKHYEHWAGQDLTDELADAPHTETVFERFVKVGRLITPALSIGEEEKD</sequence>
<dbReference type="RefSeq" id="WP_091165934.1">
    <property type="nucleotide sequence ID" value="NZ_FNCG01000004.1"/>
</dbReference>
<dbReference type="Pfam" id="PF00173">
    <property type="entry name" value="Cyt-b5"/>
    <property type="match status" value="1"/>
</dbReference>
<dbReference type="Gene3D" id="3.10.120.10">
    <property type="entry name" value="Cytochrome b5-like heme/steroid binding domain"/>
    <property type="match status" value="1"/>
</dbReference>
<evidence type="ECO:0000259" key="1">
    <source>
        <dbReference type="SMART" id="SM01117"/>
    </source>
</evidence>
<evidence type="ECO:0000313" key="2">
    <source>
        <dbReference type="EMBL" id="SDG69174.1"/>
    </source>
</evidence>
<dbReference type="InterPro" id="IPR036400">
    <property type="entry name" value="Cyt_B5-like_heme/steroid_sf"/>
</dbReference>
<dbReference type="SUPFAM" id="SSF55856">
    <property type="entry name" value="Cytochrome b5-like heme/steroid binding domain"/>
    <property type="match status" value="1"/>
</dbReference>
<dbReference type="EMBL" id="FNCG01000004">
    <property type="protein sequence ID" value="SDG69174.1"/>
    <property type="molecule type" value="Genomic_DNA"/>
</dbReference>
<name>A0A1G7WBB3_9SPHI</name>
<dbReference type="STRING" id="551996.SAMN05192573_104358"/>
<gene>
    <name evidence="2" type="ORF">SAMN05192573_104358</name>
</gene>
<dbReference type="AlphaFoldDB" id="A0A1G7WBB3"/>
<feature type="domain" description="Cytochrome b5 heme-binding" evidence="1">
    <location>
        <begin position="7"/>
        <end position="78"/>
    </location>
</feature>
<dbReference type="Proteomes" id="UP000199705">
    <property type="component" value="Unassembled WGS sequence"/>
</dbReference>
<dbReference type="SMART" id="SM01117">
    <property type="entry name" value="Cyt-b5"/>
    <property type="match status" value="1"/>
</dbReference>
<accession>A0A1G7WBB3</accession>
<keyword evidence="3" id="KW-1185">Reference proteome</keyword>
<proteinExistence type="predicted"/>